<organism evidence="1 2">
    <name type="scientific">Trypanosoma theileri</name>
    <dbReference type="NCBI Taxonomy" id="67003"/>
    <lineage>
        <taxon>Eukaryota</taxon>
        <taxon>Discoba</taxon>
        <taxon>Euglenozoa</taxon>
        <taxon>Kinetoplastea</taxon>
        <taxon>Metakinetoplastina</taxon>
        <taxon>Trypanosomatida</taxon>
        <taxon>Trypanosomatidae</taxon>
        <taxon>Trypanosoma</taxon>
    </lineage>
</organism>
<name>A0A1X0NYS4_9TRYP</name>
<proteinExistence type="predicted"/>
<gene>
    <name evidence="1" type="ORF">TM35_000112850</name>
</gene>
<accession>A0A1X0NYS4</accession>
<comment type="caution">
    <text evidence="1">The sequence shown here is derived from an EMBL/GenBank/DDBJ whole genome shotgun (WGS) entry which is preliminary data.</text>
</comment>
<dbReference type="RefSeq" id="XP_028883817.1">
    <property type="nucleotide sequence ID" value="XM_029024994.1"/>
</dbReference>
<dbReference type="VEuPathDB" id="TriTrypDB:TM35_000112850"/>
<evidence type="ECO:0000313" key="2">
    <source>
        <dbReference type="Proteomes" id="UP000192257"/>
    </source>
</evidence>
<reference evidence="1 2" key="1">
    <citation type="submission" date="2017-03" db="EMBL/GenBank/DDBJ databases">
        <title>An alternative strategy for trypanosome survival in the mammalian bloodstream revealed through genome and transcriptome analysis of the ubiquitous bovine parasite Trypanosoma (Megatrypanum) theileri.</title>
        <authorList>
            <person name="Kelly S."/>
            <person name="Ivens A."/>
            <person name="Mott A."/>
            <person name="O'Neill E."/>
            <person name="Emms D."/>
            <person name="Macleod O."/>
            <person name="Voorheis P."/>
            <person name="Matthews J."/>
            <person name="Matthews K."/>
            <person name="Carrington M."/>
        </authorList>
    </citation>
    <scope>NUCLEOTIDE SEQUENCE [LARGE SCALE GENOMIC DNA]</scope>
    <source>
        <strain evidence="1">Edinburgh</strain>
    </source>
</reference>
<dbReference type="EMBL" id="NBCO01000011">
    <property type="protein sequence ID" value="ORC89751.1"/>
    <property type="molecule type" value="Genomic_DNA"/>
</dbReference>
<dbReference type="Proteomes" id="UP000192257">
    <property type="component" value="Unassembled WGS sequence"/>
</dbReference>
<keyword evidence="2" id="KW-1185">Reference proteome</keyword>
<dbReference type="AlphaFoldDB" id="A0A1X0NYS4"/>
<sequence length="322" mass="35982">MRELEKENKAILEAQSKGAFCETVNYGKEDNFTINLQKLLNKALWDYCLTYLLLCSNNKDDNNNNNNNNNNNRVKSTCNWGSSAFVRNLTSTEDVDAGLVILEVVAIMCANDIEEEKQLERSLFDADELDNLNSNEEGELSSSTMGISISSTRTVSLARRRWTAGHLFQLRLTHTELQLRHDSAHLVVNTNFSSQTKKGIPGSHNYDHIRLFPKHQGRLETLPLPRRMRVSSSSNPINPKEDQSMDVFLQGVDLNAIVDILCERIERGDNAVATHGVVPVVRVTLPFMAPSPKQLWEKILSKKSSAVAGAGAEVMAKARVSK</sequence>
<evidence type="ECO:0000313" key="1">
    <source>
        <dbReference type="EMBL" id="ORC89751.1"/>
    </source>
</evidence>
<dbReference type="OrthoDB" id="242652at2759"/>
<dbReference type="GeneID" id="39984774"/>
<protein>
    <submittedName>
        <fullName evidence="1">Uncharacterized protein</fullName>
    </submittedName>
</protein>